<accession>A0A975TWF7</accession>
<keyword evidence="4" id="KW-1185">Reference proteome</keyword>
<dbReference type="InterPro" id="IPR029062">
    <property type="entry name" value="Class_I_gatase-like"/>
</dbReference>
<dbReference type="GO" id="GO:0005829">
    <property type="term" value="C:cytosol"/>
    <property type="evidence" value="ECO:0007669"/>
    <property type="project" value="TreeGrafter"/>
</dbReference>
<dbReference type="PANTHER" id="PTHR42695">
    <property type="entry name" value="GLUTAMINE AMIDOTRANSFERASE YLR126C-RELATED"/>
    <property type="match status" value="1"/>
</dbReference>
<dbReference type="InterPro" id="IPR017926">
    <property type="entry name" value="GATASE"/>
</dbReference>
<dbReference type="RefSeq" id="WP_257891511.1">
    <property type="nucleotide sequence ID" value="NZ_JAIMBW010000001.1"/>
</dbReference>
<protein>
    <submittedName>
        <fullName evidence="3">Glutamine amidotransferase</fullName>
    </submittedName>
</protein>
<dbReference type="NCBIfam" id="NF005743">
    <property type="entry name" value="PRK07567.1"/>
    <property type="match status" value="1"/>
</dbReference>
<reference evidence="3 4" key="1">
    <citation type="submission" date="2021-07" db="EMBL/GenBank/DDBJ databases">
        <title>Karlodiniumbacter phycospheric gen. nov., sp. nov., a phycosphere bacterium isolated from karlodinium veneficum.</title>
        <authorList>
            <person name="Peng Y."/>
            <person name="Jiang L."/>
            <person name="Lee J."/>
        </authorList>
    </citation>
    <scope>NUCLEOTIDE SEQUENCE</scope>
    <source>
        <strain evidence="3 4">N5</strain>
    </source>
</reference>
<evidence type="ECO:0000259" key="1">
    <source>
        <dbReference type="Pfam" id="PF00117"/>
    </source>
</evidence>
<dbReference type="CDD" id="cd01741">
    <property type="entry name" value="GATase1_1"/>
    <property type="match status" value="1"/>
</dbReference>
<sequence>MSQQALHSGGAPTQRSARNGGASQFLILQLRPEDAAAEEEFAAFLARGGLAAEEVRRVRLDEAPIPALSLDDFAGIIVGGGPGCVSDDPASKNPLEARIEADIMGLMPEILSRDMPFLGCCYGMGILGAALGAPVGKGRYGEPIGGVACEVTDAGASDPLLHDVPKAFRALVGHKEAVEDLPEGAVHLVASGPCPFQMIRAGNNVYATQFHPEARGENFANRIEIYRDRGYFAPEDAGALTKAVLAEDIVAPERILHNFVTRFR</sequence>
<dbReference type="SUPFAM" id="SSF52317">
    <property type="entry name" value="Class I glutamine amidotransferase-like"/>
    <property type="match status" value="1"/>
</dbReference>
<dbReference type="Gene3D" id="3.40.50.880">
    <property type="match status" value="1"/>
</dbReference>
<dbReference type="PROSITE" id="PS51273">
    <property type="entry name" value="GATASE_TYPE_1"/>
    <property type="match status" value="1"/>
</dbReference>
<dbReference type="Proteomes" id="UP000693972">
    <property type="component" value="Unassembled WGS sequence"/>
</dbReference>
<evidence type="ECO:0000313" key="4">
    <source>
        <dbReference type="Proteomes" id="UP000693972"/>
    </source>
</evidence>
<gene>
    <name evidence="2" type="ORF">KUL25_02640</name>
    <name evidence="3" type="ORF">KUL25_02645</name>
</gene>
<dbReference type="PANTHER" id="PTHR42695:SF5">
    <property type="entry name" value="GLUTAMINE AMIDOTRANSFERASE YLR126C-RELATED"/>
    <property type="match status" value="1"/>
</dbReference>
<keyword evidence="3" id="KW-0315">Glutamine amidotransferase</keyword>
<dbReference type="EMBL" id="JAIMBW010000001">
    <property type="protein sequence ID" value="MBY4891658.1"/>
    <property type="molecule type" value="Genomic_DNA"/>
</dbReference>
<dbReference type="Pfam" id="PF00117">
    <property type="entry name" value="GATase"/>
    <property type="match status" value="1"/>
</dbReference>
<dbReference type="AlphaFoldDB" id="A0A975TWF7"/>
<feature type="domain" description="Glutamine amidotransferase" evidence="1">
    <location>
        <begin position="56"/>
        <end position="219"/>
    </location>
</feature>
<evidence type="ECO:0000313" key="3">
    <source>
        <dbReference type="EMBL" id="QXL88442.1"/>
    </source>
</evidence>
<name>A0A975TWF7_9RHOB</name>
<evidence type="ECO:0000313" key="2">
    <source>
        <dbReference type="EMBL" id="MBY4891658.1"/>
    </source>
</evidence>
<dbReference type="InterPro" id="IPR044992">
    <property type="entry name" value="ChyE-like"/>
</dbReference>
<organism evidence="3">
    <name type="scientific">Gymnodinialimonas phycosphaerae</name>
    <dbReference type="NCBI Taxonomy" id="2841589"/>
    <lineage>
        <taxon>Bacteria</taxon>
        <taxon>Pseudomonadati</taxon>
        <taxon>Pseudomonadota</taxon>
        <taxon>Alphaproteobacteria</taxon>
        <taxon>Rhodobacterales</taxon>
        <taxon>Paracoccaceae</taxon>
        <taxon>Gymnodinialimonas</taxon>
    </lineage>
</organism>
<dbReference type="EMBL" id="CP078073">
    <property type="protein sequence ID" value="QXL88442.1"/>
    <property type="molecule type" value="Genomic_DNA"/>
</dbReference>
<proteinExistence type="predicted"/>